<name>A0A5C3P7W3_9APHY</name>
<dbReference type="CDD" id="cd18186">
    <property type="entry name" value="BTB_POZ_ZBTB_KLHL-like"/>
    <property type="match status" value="1"/>
</dbReference>
<feature type="compositionally biased region" description="Basic and acidic residues" evidence="1">
    <location>
        <begin position="1"/>
        <end position="14"/>
    </location>
</feature>
<dbReference type="EMBL" id="ML211244">
    <property type="protein sequence ID" value="TFK85591.1"/>
    <property type="molecule type" value="Genomic_DNA"/>
</dbReference>
<dbReference type="PROSITE" id="PS50097">
    <property type="entry name" value="BTB"/>
    <property type="match status" value="1"/>
</dbReference>
<feature type="domain" description="BTB" evidence="2">
    <location>
        <begin position="46"/>
        <end position="76"/>
    </location>
</feature>
<evidence type="ECO:0000313" key="4">
    <source>
        <dbReference type="Proteomes" id="UP000308197"/>
    </source>
</evidence>
<dbReference type="InterPro" id="IPR000210">
    <property type="entry name" value="BTB/POZ_dom"/>
</dbReference>
<protein>
    <recommendedName>
        <fullName evidence="2">BTB domain-containing protein</fullName>
    </recommendedName>
</protein>
<evidence type="ECO:0000256" key="1">
    <source>
        <dbReference type="SAM" id="MobiDB-lite"/>
    </source>
</evidence>
<sequence>MSEPIRKRVRRGSDTDPSSCAPPQEIGTDQQVVDRERDQELWYEDGNISLVAGNTEFRVFKGILADHSPVFKDMFSLPQPPNPAPPQASEACPVVYLMDSPEEVRHLIRVCIPKTGASRYAPHDPTYDELASLIRLGHRYQMPHLVDDSINYLKRYFTDDFDTYAKLDSLCPPRFTTCHAVGVVNLARLTGCMQLLPSALLMCCLIGDKVFKGAFRRRGEQREQLHPDDLKLCYVARTELAAAAVAMILHIFRPQYADRCKQPPTCQSALINLVSQQHEHANEICTTNPFIPRLPLYEHLRGALCRRCFAMLEERDTCERRTMWKKLPELLGIVVDGWTADDDAGETAPQAATA</sequence>
<accession>A0A5C3P7W3</accession>
<dbReference type="Gene3D" id="3.30.710.10">
    <property type="entry name" value="Potassium Channel Kv1.1, Chain A"/>
    <property type="match status" value="1"/>
</dbReference>
<dbReference type="AlphaFoldDB" id="A0A5C3P7W3"/>
<dbReference type="InParanoid" id="A0A5C3P7W3"/>
<evidence type="ECO:0000313" key="3">
    <source>
        <dbReference type="EMBL" id="TFK85591.1"/>
    </source>
</evidence>
<reference evidence="3 4" key="1">
    <citation type="journal article" date="2019" name="Nat. Ecol. Evol.">
        <title>Megaphylogeny resolves global patterns of mushroom evolution.</title>
        <authorList>
            <person name="Varga T."/>
            <person name="Krizsan K."/>
            <person name="Foldi C."/>
            <person name="Dima B."/>
            <person name="Sanchez-Garcia M."/>
            <person name="Sanchez-Ramirez S."/>
            <person name="Szollosi G.J."/>
            <person name="Szarkandi J.G."/>
            <person name="Papp V."/>
            <person name="Albert L."/>
            <person name="Andreopoulos W."/>
            <person name="Angelini C."/>
            <person name="Antonin V."/>
            <person name="Barry K.W."/>
            <person name="Bougher N.L."/>
            <person name="Buchanan P."/>
            <person name="Buyck B."/>
            <person name="Bense V."/>
            <person name="Catcheside P."/>
            <person name="Chovatia M."/>
            <person name="Cooper J."/>
            <person name="Damon W."/>
            <person name="Desjardin D."/>
            <person name="Finy P."/>
            <person name="Geml J."/>
            <person name="Haridas S."/>
            <person name="Hughes K."/>
            <person name="Justo A."/>
            <person name="Karasinski D."/>
            <person name="Kautmanova I."/>
            <person name="Kiss B."/>
            <person name="Kocsube S."/>
            <person name="Kotiranta H."/>
            <person name="LaButti K.M."/>
            <person name="Lechner B.E."/>
            <person name="Liimatainen K."/>
            <person name="Lipzen A."/>
            <person name="Lukacs Z."/>
            <person name="Mihaltcheva S."/>
            <person name="Morgado L.N."/>
            <person name="Niskanen T."/>
            <person name="Noordeloos M.E."/>
            <person name="Ohm R.A."/>
            <person name="Ortiz-Santana B."/>
            <person name="Ovrebo C."/>
            <person name="Racz N."/>
            <person name="Riley R."/>
            <person name="Savchenko A."/>
            <person name="Shiryaev A."/>
            <person name="Soop K."/>
            <person name="Spirin V."/>
            <person name="Szebenyi C."/>
            <person name="Tomsovsky M."/>
            <person name="Tulloss R.E."/>
            <person name="Uehling J."/>
            <person name="Grigoriev I.V."/>
            <person name="Vagvolgyi C."/>
            <person name="Papp T."/>
            <person name="Martin F.M."/>
            <person name="Miettinen O."/>
            <person name="Hibbett D.S."/>
            <person name="Nagy L.G."/>
        </authorList>
    </citation>
    <scope>NUCLEOTIDE SEQUENCE [LARGE SCALE GENOMIC DNA]</scope>
    <source>
        <strain evidence="3 4">HHB13444</strain>
    </source>
</reference>
<dbReference type="SMART" id="SM00225">
    <property type="entry name" value="BTB"/>
    <property type="match status" value="1"/>
</dbReference>
<dbReference type="SUPFAM" id="SSF54695">
    <property type="entry name" value="POZ domain"/>
    <property type="match status" value="1"/>
</dbReference>
<keyword evidence="4" id="KW-1185">Reference proteome</keyword>
<dbReference type="Proteomes" id="UP000308197">
    <property type="component" value="Unassembled WGS sequence"/>
</dbReference>
<proteinExistence type="predicted"/>
<organism evidence="3 4">
    <name type="scientific">Polyporus arcularius HHB13444</name>
    <dbReference type="NCBI Taxonomy" id="1314778"/>
    <lineage>
        <taxon>Eukaryota</taxon>
        <taxon>Fungi</taxon>
        <taxon>Dikarya</taxon>
        <taxon>Basidiomycota</taxon>
        <taxon>Agaricomycotina</taxon>
        <taxon>Agaricomycetes</taxon>
        <taxon>Polyporales</taxon>
        <taxon>Polyporaceae</taxon>
        <taxon>Polyporus</taxon>
    </lineage>
</organism>
<gene>
    <name evidence="3" type="ORF">K466DRAFT_601036</name>
</gene>
<dbReference type="InterPro" id="IPR011333">
    <property type="entry name" value="SKP1/BTB/POZ_sf"/>
</dbReference>
<feature type="region of interest" description="Disordered" evidence="1">
    <location>
        <begin position="1"/>
        <end position="30"/>
    </location>
</feature>
<evidence type="ECO:0000259" key="2">
    <source>
        <dbReference type="PROSITE" id="PS50097"/>
    </source>
</evidence>
<dbReference type="Pfam" id="PF00651">
    <property type="entry name" value="BTB"/>
    <property type="match status" value="1"/>
</dbReference>